<dbReference type="Proteomes" id="UP000479190">
    <property type="component" value="Unassembled WGS sequence"/>
</dbReference>
<sequence>MKNDEPFFMKSYPIPDKYRDKVSEEIDNMLRYGVIERAVTPYINPLVIVPKKNGAVRICLDARQINDRMQEDHDGPEEIDQVLRRCQGIGVMSSLDLRTSFWQVPLAHESRKYTGFSHQGYTYQYTSVPFGLKISSAALNRAAETILRDMRDSVIAFVDDWLVVSATMEQHLQDLDELLTRISDENVTEAARSTGEHSAIGMHRPTEMRPTSSVADAFHRVSPTSIDDRFNLGGRGRRAIIVCVKFSHARRPTALPPVQRPTTPQRIRPASVLIIESPASPPISPATSPSLSLESRPPSPVRFSPTPPLSYSPISSASENYSSHEDDGASPRPSPSYSPVQSASESDNTPPGSPQFINPAWVPNEQDSDDEEIDHEVALIWGQRAFQAAADEGYFSAQSSSRHLDAFITRVLAQASERALSETPTTPTVARAPPVPSQPYAGPVRKRDRKRKFAPFFPASIEITRMRRRRCMERVSSVWRGQSPAGIKDACVEEELS</sequence>
<dbReference type="PANTHER" id="PTHR33064:SF37">
    <property type="entry name" value="RIBONUCLEASE H"/>
    <property type="match status" value="1"/>
</dbReference>
<dbReference type="PANTHER" id="PTHR33064">
    <property type="entry name" value="POL PROTEIN"/>
    <property type="match status" value="1"/>
</dbReference>
<dbReference type="Pfam" id="PF00078">
    <property type="entry name" value="RVT_1"/>
    <property type="match status" value="1"/>
</dbReference>
<evidence type="ECO:0000313" key="4">
    <source>
        <dbReference type="Proteomes" id="UP000479190"/>
    </source>
</evidence>
<feature type="compositionally biased region" description="Low complexity" evidence="1">
    <location>
        <begin position="285"/>
        <end position="296"/>
    </location>
</feature>
<dbReference type="InterPro" id="IPR043128">
    <property type="entry name" value="Rev_trsase/Diguanyl_cyclase"/>
</dbReference>
<dbReference type="CDD" id="cd01647">
    <property type="entry name" value="RT_LTR"/>
    <property type="match status" value="1"/>
</dbReference>
<evidence type="ECO:0000259" key="2">
    <source>
        <dbReference type="Pfam" id="PF00078"/>
    </source>
</evidence>
<dbReference type="OrthoDB" id="6765319at2759"/>
<dbReference type="GO" id="GO:0071897">
    <property type="term" value="P:DNA biosynthetic process"/>
    <property type="evidence" value="ECO:0007669"/>
    <property type="project" value="UniProtKB-ARBA"/>
</dbReference>
<feature type="compositionally biased region" description="Polar residues" evidence="1">
    <location>
        <begin position="312"/>
        <end position="321"/>
    </location>
</feature>
<dbReference type="InterPro" id="IPR051320">
    <property type="entry name" value="Viral_Replic_Matur_Polypro"/>
</dbReference>
<feature type="compositionally biased region" description="Low complexity" evidence="1">
    <location>
        <begin position="423"/>
        <end position="432"/>
    </location>
</feature>
<dbReference type="Gene3D" id="3.30.70.270">
    <property type="match status" value="1"/>
</dbReference>
<dbReference type="Gene3D" id="3.10.10.10">
    <property type="entry name" value="HIV Type 1 Reverse Transcriptase, subunit A, domain 1"/>
    <property type="match status" value="1"/>
</dbReference>
<feature type="domain" description="Reverse transcriptase" evidence="2">
    <location>
        <begin position="49"/>
        <end position="187"/>
    </location>
</feature>
<dbReference type="AlphaFoldDB" id="A0A6H5IIZ1"/>
<feature type="compositionally biased region" description="Polar residues" evidence="1">
    <location>
        <begin position="335"/>
        <end position="350"/>
    </location>
</feature>
<protein>
    <recommendedName>
        <fullName evidence="2">Reverse transcriptase domain-containing protein</fullName>
    </recommendedName>
</protein>
<evidence type="ECO:0000313" key="3">
    <source>
        <dbReference type="EMBL" id="CAB0036681.1"/>
    </source>
</evidence>
<evidence type="ECO:0000256" key="1">
    <source>
        <dbReference type="SAM" id="MobiDB-lite"/>
    </source>
</evidence>
<dbReference type="InterPro" id="IPR043502">
    <property type="entry name" value="DNA/RNA_pol_sf"/>
</dbReference>
<dbReference type="EMBL" id="CADCXV010000826">
    <property type="protein sequence ID" value="CAB0036681.1"/>
    <property type="molecule type" value="Genomic_DNA"/>
</dbReference>
<feature type="region of interest" description="Disordered" evidence="1">
    <location>
        <begin position="273"/>
        <end position="371"/>
    </location>
</feature>
<feature type="region of interest" description="Disordered" evidence="1">
    <location>
        <begin position="418"/>
        <end position="447"/>
    </location>
</feature>
<name>A0A6H5IIZ1_9HYME</name>
<feature type="compositionally biased region" description="Pro residues" evidence="1">
    <location>
        <begin position="297"/>
        <end position="310"/>
    </location>
</feature>
<keyword evidence="4" id="KW-1185">Reference proteome</keyword>
<reference evidence="3 4" key="1">
    <citation type="submission" date="2020-02" db="EMBL/GenBank/DDBJ databases">
        <authorList>
            <person name="Ferguson B K."/>
        </authorList>
    </citation>
    <scope>NUCLEOTIDE SEQUENCE [LARGE SCALE GENOMIC DNA]</scope>
</reference>
<proteinExistence type="predicted"/>
<dbReference type="InterPro" id="IPR000477">
    <property type="entry name" value="RT_dom"/>
</dbReference>
<organism evidence="3 4">
    <name type="scientific">Trichogramma brassicae</name>
    <dbReference type="NCBI Taxonomy" id="86971"/>
    <lineage>
        <taxon>Eukaryota</taxon>
        <taxon>Metazoa</taxon>
        <taxon>Ecdysozoa</taxon>
        <taxon>Arthropoda</taxon>
        <taxon>Hexapoda</taxon>
        <taxon>Insecta</taxon>
        <taxon>Pterygota</taxon>
        <taxon>Neoptera</taxon>
        <taxon>Endopterygota</taxon>
        <taxon>Hymenoptera</taxon>
        <taxon>Apocrita</taxon>
        <taxon>Proctotrupomorpha</taxon>
        <taxon>Chalcidoidea</taxon>
        <taxon>Trichogrammatidae</taxon>
        <taxon>Trichogramma</taxon>
    </lineage>
</organism>
<dbReference type="SUPFAM" id="SSF56672">
    <property type="entry name" value="DNA/RNA polymerases"/>
    <property type="match status" value="1"/>
</dbReference>
<accession>A0A6H5IIZ1</accession>
<gene>
    <name evidence="3" type="ORF">TBRA_LOCUS8540</name>
</gene>